<dbReference type="Pfam" id="PF09859">
    <property type="entry name" value="Oxygenase-NA"/>
    <property type="match status" value="1"/>
</dbReference>
<reference evidence="1 2" key="1">
    <citation type="submission" date="2020-04" db="EMBL/GenBank/DDBJ databases">
        <authorList>
            <person name="De Canck E."/>
        </authorList>
    </citation>
    <scope>NUCLEOTIDE SEQUENCE [LARGE SCALE GENOMIC DNA]</scope>
    <source>
        <strain evidence="1 2">LMG 3431</strain>
    </source>
</reference>
<gene>
    <name evidence="1" type="ORF">LMG3431_03131</name>
</gene>
<evidence type="ECO:0000313" key="2">
    <source>
        <dbReference type="Proteomes" id="UP000494108"/>
    </source>
</evidence>
<keyword evidence="2" id="KW-1185">Reference proteome</keyword>
<dbReference type="AlphaFoldDB" id="A0A6S6Z0W8"/>
<dbReference type="EMBL" id="CADIJX010000003">
    <property type="protein sequence ID" value="CAB3656506.1"/>
    <property type="molecule type" value="Genomic_DNA"/>
</dbReference>
<dbReference type="Proteomes" id="UP000494108">
    <property type="component" value="Unassembled WGS sequence"/>
</dbReference>
<accession>A0A6S6Z0W8</accession>
<organism evidence="1 2">
    <name type="scientific">Achromobacter pestifer</name>
    <dbReference type="NCBI Taxonomy" id="1353889"/>
    <lineage>
        <taxon>Bacteria</taxon>
        <taxon>Pseudomonadati</taxon>
        <taxon>Pseudomonadota</taxon>
        <taxon>Betaproteobacteria</taxon>
        <taxon>Burkholderiales</taxon>
        <taxon>Alcaligenaceae</taxon>
        <taxon>Achromobacter</taxon>
    </lineage>
</organism>
<sequence>MLPGLFPEEMARRLAQAGIDPAWLSALREDLYRHLLPIARAWTAALGLDTAFPDDFPSWTQRNHDAGQKRPLSGLHRLRQDGYQPLIQHADGAHVFPLQLVALLSAPGLDFTGGEFVMTEQRPRMQSRPMVLPLGLGDAAVIAVAHRPFQGTRDPYRVTARQAISQVRTGERLGLEVLLHDGP</sequence>
<proteinExistence type="predicted"/>
<name>A0A6S6Z0W8_9BURK</name>
<dbReference type="InterPro" id="IPR018655">
    <property type="entry name" value="DUF2086"/>
</dbReference>
<evidence type="ECO:0000313" key="1">
    <source>
        <dbReference type="EMBL" id="CAB3656506.1"/>
    </source>
</evidence>
<protein>
    <submittedName>
        <fullName evidence="1">Uncharacterized protein</fullName>
    </submittedName>
</protein>